<dbReference type="AlphaFoldDB" id="A0A0D9WQ89"/>
<dbReference type="Gramene" id="LPERR06G12370.1">
    <property type="protein sequence ID" value="LPERR06G12370.1"/>
    <property type="gene ID" value="LPERR06G12370"/>
</dbReference>
<organism evidence="1 2">
    <name type="scientific">Leersia perrieri</name>
    <dbReference type="NCBI Taxonomy" id="77586"/>
    <lineage>
        <taxon>Eukaryota</taxon>
        <taxon>Viridiplantae</taxon>
        <taxon>Streptophyta</taxon>
        <taxon>Embryophyta</taxon>
        <taxon>Tracheophyta</taxon>
        <taxon>Spermatophyta</taxon>
        <taxon>Magnoliopsida</taxon>
        <taxon>Liliopsida</taxon>
        <taxon>Poales</taxon>
        <taxon>Poaceae</taxon>
        <taxon>BOP clade</taxon>
        <taxon>Oryzoideae</taxon>
        <taxon>Oryzeae</taxon>
        <taxon>Oryzinae</taxon>
        <taxon>Leersia</taxon>
    </lineage>
</organism>
<reference evidence="1 2" key="1">
    <citation type="submission" date="2012-08" db="EMBL/GenBank/DDBJ databases">
        <title>Oryza genome evolution.</title>
        <authorList>
            <person name="Wing R.A."/>
        </authorList>
    </citation>
    <scope>NUCLEOTIDE SEQUENCE</scope>
</reference>
<keyword evidence="2" id="KW-1185">Reference proteome</keyword>
<dbReference type="EnsemblPlants" id="LPERR06G12370.1">
    <property type="protein sequence ID" value="LPERR06G12370.1"/>
    <property type="gene ID" value="LPERR06G12370"/>
</dbReference>
<accession>A0A0D9WQ89</accession>
<evidence type="ECO:0000313" key="2">
    <source>
        <dbReference type="Proteomes" id="UP000032180"/>
    </source>
</evidence>
<sequence length="78" mass="9047">MTKFVSIFTAPDHIMTDRQHEGKNINQKFIVERRKLRLSPPLKAAAKPSVPPPTEEKKDFVYKDYFLLLNVHQVLQGV</sequence>
<evidence type="ECO:0000313" key="1">
    <source>
        <dbReference type="EnsemblPlants" id="LPERR06G12370.1"/>
    </source>
</evidence>
<protein>
    <submittedName>
        <fullName evidence="1">Uncharacterized protein</fullName>
    </submittedName>
</protein>
<reference evidence="2" key="2">
    <citation type="submission" date="2013-12" db="EMBL/GenBank/DDBJ databases">
        <authorList>
            <person name="Yu Y."/>
            <person name="Lee S."/>
            <person name="de Baynast K."/>
            <person name="Wissotski M."/>
            <person name="Liu L."/>
            <person name="Talag J."/>
            <person name="Goicoechea J."/>
            <person name="Angelova A."/>
            <person name="Jetty R."/>
            <person name="Kudrna D."/>
            <person name="Golser W."/>
            <person name="Rivera L."/>
            <person name="Zhang J."/>
            <person name="Wing R."/>
        </authorList>
    </citation>
    <scope>NUCLEOTIDE SEQUENCE</scope>
</reference>
<reference evidence="1" key="3">
    <citation type="submission" date="2015-04" db="UniProtKB">
        <authorList>
            <consortium name="EnsemblPlants"/>
        </authorList>
    </citation>
    <scope>IDENTIFICATION</scope>
</reference>
<dbReference type="HOGENOM" id="CLU_2625548_0_0_1"/>
<proteinExistence type="predicted"/>
<dbReference type="Proteomes" id="UP000032180">
    <property type="component" value="Chromosome 6"/>
</dbReference>
<name>A0A0D9WQ89_9ORYZ</name>